<dbReference type="FunFam" id="1.10.238.10:FF:000008">
    <property type="entry name" value="Dystrophin isoform 2"/>
    <property type="match status" value="1"/>
</dbReference>
<name>A0A673MX01_9TELE</name>
<dbReference type="PROSITE" id="PS50135">
    <property type="entry name" value="ZF_ZZ_2"/>
    <property type="match status" value="1"/>
</dbReference>
<gene>
    <name evidence="10" type="primary">utrn</name>
</gene>
<keyword evidence="2" id="KW-1003">Cell membrane</keyword>
<dbReference type="GO" id="GO:0099536">
    <property type="term" value="P:synaptic signaling"/>
    <property type="evidence" value="ECO:0007669"/>
    <property type="project" value="TreeGrafter"/>
</dbReference>
<evidence type="ECO:0000256" key="4">
    <source>
        <dbReference type="ARBA" id="ARBA00022771"/>
    </source>
</evidence>
<dbReference type="Gene3D" id="1.10.238.10">
    <property type="entry name" value="EF-hand"/>
    <property type="match status" value="2"/>
</dbReference>
<dbReference type="InterPro" id="IPR018159">
    <property type="entry name" value="Spectrin/alpha-actinin"/>
</dbReference>
<keyword evidence="5" id="KW-0862">Zinc</keyword>
<feature type="domain" description="ZZ-type" evidence="9">
    <location>
        <begin position="523"/>
        <end position="579"/>
    </location>
</feature>
<dbReference type="FunFam" id="3.30.60.90:FF:000001">
    <property type="entry name" value="Dystrophin isoform 2"/>
    <property type="match status" value="1"/>
</dbReference>
<keyword evidence="4 7" id="KW-0863">Zinc-finger</keyword>
<evidence type="ECO:0000256" key="3">
    <source>
        <dbReference type="ARBA" id="ARBA00022723"/>
    </source>
</evidence>
<evidence type="ECO:0000313" key="11">
    <source>
        <dbReference type="Proteomes" id="UP000472270"/>
    </source>
</evidence>
<reference evidence="10" key="1">
    <citation type="submission" date="2025-08" db="UniProtKB">
        <authorList>
            <consortium name="Ensembl"/>
        </authorList>
    </citation>
    <scope>IDENTIFICATION</scope>
</reference>
<dbReference type="InterPro" id="IPR002017">
    <property type="entry name" value="Spectrin_repeat"/>
</dbReference>
<dbReference type="SUPFAM" id="SSF47473">
    <property type="entry name" value="EF-hand"/>
    <property type="match status" value="2"/>
</dbReference>
<evidence type="ECO:0000256" key="7">
    <source>
        <dbReference type="PROSITE-ProRule" id="PRU00228"/>
    </source>
</evidence>
<dbReference type="CDD" id="cd02334">
    <property type="entry name" value="ZZ_dystrophin"/>
    <property type="match status" value="1"/>
</dbReference>
<dbReference type="SUPFAM" id="SSF57850">
    <property type="entry name" value="RING/U-box"/>
    <property type="match status" value="1"/>
</dbReference>
<evidence type="ECO:0000256" key="1">
    <source>
        <dbReference type="ARBA" id="ARBA00004202"/>
    </source>
</evidence>
<dbReference type="GO" id="GO:0005886">
    <property type="term" value="C:plasma membrane"/>
    <property type="evidence" value="ECO:0007669"/>
    <property type="project" value="UniProtKB-SubCell"/>
</dbReference>
<organism evidence="10 11">
    <name type="scientific">Sinocyclocheilus rhinocerous</name>
    <dbReference type="NCBI Taxonomy" id="307959"/>
    <lineage>
        <taxon>Eukaryota</taxon>
        <taxon>Metazoa</taxon>
        <taxon>Chordata</taxon>
        <taxon>Craniata</taxon>
        <taxon>Vertebrata</taxon>
        <taxon>Euteleostomi</taxon>
        <taxon>Actinopterygii</taxon>
        <taxon>Neopterygii</taxon>
        <taxon>Teleostei</taxon>
        <taxon>Ostariophysi</taxon>
        <taxon>Cypriniformes</taxon>
        <taxon>Cyprinidae</taxon>
        <taxon>Cyprininae</taxon>
        <taxon>Sinocyclocheilus</taxon>
    </lineage>
</organism>
<evidence type="ECO:0000259" key="9">
    <source>
        <dbReference type="PROSITE" id="PS50135"/>
    </source>
</evidence>
<dbReference type="PROSITE" id="PS01357">
    <property type="entry name" value="ZF_ZZ_1"/>
    <property type="match status" value="1"/>
</dbReference>
<dbReference type="Proteomes" id="UP000472270">
    <property type="component" value="Unassembled WGS sequence"/>
</dbReference>
<evidence type="ECO:0000256" key="5">
    <source>
        <dbReference type="ARBA" id="ARBA00022833"/>
    </source>
</evidence>
<dbReference type="Gene3D" id="1.20.58.60">
    <property type="match status" value="2"/>
</dbReference>
<evidence type="ECO:0000256" key="6">
    <source>
        <dbReference type="ARBA" id="ARBA00023136"/>
    </source>
</evidence>
<dbReference type="SMART" id="SM00291">
    <property type="entry name" value="ZnF_ZZ"/>
    <property type="match status" value="1"/>
</dbReference>
<dbReference type="CDD" id="cd00176">
    <property type="entry name" value="SPEC"/>
    <property type="match status" value="2"/>
</dbReference>
<keyword evidence="3" id="KW-0479">Metal-binding</keyword>
<dbReference type="InterPro" id="IPR043145">
    <property type="entry name" value="Znf_ZZ_sf"/>
</dbReference>
<keyword evidence="11" id="KW-1185">Reference proteome</keyword>
<proteinExistence type="predicted"/>
<dbReference type="InterPro" id="IPR015154">
    <property type="entry name" value="EF-hand_dom_typ2"/>
</dbReference>
<dbReference type="Gene3D" id="3.30.60.90">
    <property type="match status" value="1"/>
</dbReference>
<dbReference type="AlphaFoldDB" id="A0A673MX01"/>
<feature type="coiled-coil region" evidence="8">
    <location>
        <begin position="151"/>
        <end position="178"/>
    </location>
</feature>
<dbReference type="InterPro" id="IPR011992">
    <property type="entry name" value="EF-hand-dom_pair"/>
</dbReference>
<evidence type="ECO:0000256" key="2">
    <source>
        <dbReference type="ARBA" id="ARBA00022475"/>
    </source>
</evidence>
<dbReference type="Pfam" id="PF00569">
    <property type="entry name" value="ZZ"/>
    <property type="match status" value="1"/>
</dbReference>
<dbReference type="InterPro" id="IPR015153">
    <property type="entry name" value="EF-hand_dom_typ1"/>
</dbReference>
<sequence>MKMVKALGSSEEAVFLQQRLDDMNQRWNDLKTKSANIRAHLEASAERWNRLLSVLEELGRWISVKDEELNKQMPIGGDVPTVLQQQTHCMVRAVSCSSHLSLLISSHLLPSHLTPEEKAQRVAKAIRKQTAEVGERWERLMGHAGTWQEQVDRALDKLQDLQSSMDQLDLRLAQAEELKTGWQPVGDLLIDSLQDHIEKTTVFRDEIAPLKQDVRAVNDLAGQLTPLDVQLSSTTNRQLDNLNMRWKLLQAAVEDRLKLLQEAHRDFGPSSQHFLSSESKRMNKFTLSCHHQSQTTCWDHPKMTELYHSLSDLNNVRFSAYRTAMKIRRLQKALCLDLLDLNVAQSMFQQHKLTVNSQQLTVPEVINCLTSVYDGLEQEHKDLVNVPLCVDMCLNWLLNVYDTGRSGKIRVLSLKIGLLSLCKGHLEEKYKCLFNQVSSAGDTCDQRQLGLLLHDAIQIPRQLGEVAAFGGSNIEPSVRSCFQHVTNKVELEPRQFIDWMRLEPQSMVWLPVLHRVAAAETAKHQAKCNICKEFPIVGFRYRSLKHFNYDVCQSCFFSGRTAKGHKLNYPMVEYCTPTTSGEDMRDFTKVLKNKFRSKKYFAKHPRLGYLPVQTVLEGDNMET</sequence>
<keyword evidence="6" id="KW-0472">Membrane</keyword>
<dbReference type="PANTHER" id="PTHR12268:SF26">
    <property type="entry name" value="UTROPHIN"/>
    <property type="match status" value="1"/>
</dbReference>
<dbReference type="PANTHER" id="PTHR12268">
    <property type="entry name" value="E3 UBIQUITIN-PROTEIN LIGASE KCMF1"/>
    <property type="match status" value="1"/>
</dbReference>
<evidence type="ECO:0000256" key="8">
    <source>
        <dbReference type="SAM" id="Coils"/>
    </source>
</evidence>
<dbReference type="SUPFAM" id="SSF46966">
    <property type="entry name" value="Spectrin repeat"/>
    <property type="match status" value="2"/>
</dbReference>
<dbReference type="SMART" id="SM00150">
    <property type="entry name" value="SPEC"/>
    <property type="match status" value="2"/>
</dbReference>
<dbReference type="GO" id="GO:0008270">
    <property type="term" value="F:zinc ion binding"/>
    <property type="evidence" value="ECO:0007669"/>
    <property type="project" value="UniProtKB-KW"/>
</dbReference>
<comment type="subcellular location">
    <subcellularLocation>
        <location evidence="1">Cell membrane</location>
        <topology evidence="1">Peripheral membrane protein</topology>
    </subcellularLocation>
</comment>
<evidence type="ECO:0000313" key="10">
    <source>
        <dbReference type="Ensembl" id="ENSSRHP00000094311.1"/>
    </source>
</evidence>
<dbReference type="Pfam" id="PF09068">
    <property type="entry name" value="EF-hand_2"/>
    <property type="match status" value="1"/>
</dbReference>
<dbReference type="InterPro" id="IPR050774">
    <property type="entry name" value="KCMF1/Dystrophin"/>
</dbReference>
<dbReference type="InterPro" id="IPR000433">
    <property type="entry name" value="Znf_ZZ"/>
</dbReference>
<protein>
    <submittedName>
        <fullName evidence="10">Utrophin-like</fullName>
    </submittedName>
</protein>
<dbReference type="Pfam" id="PF09069">
    <property type="entry name" value="EF-hand_3"/>
    <property type="match status" value="1"/>
</dbReference>
<dbReference type="Ensembl" id="ENSSRHT00000096871.1">
    <property type="protein sequence ID" value="ENSSRHP00000094311.1"/>
    <property type="gene ID" value="ENSSRHG00000046173.1"/>
</dbReference>
<accession>A0A673MX01</accession>
<keyword evidence="8" id="KW-0175">Coiled coil</keyword>
<dbReference type="Pfam" id="PF00435">
    <property type="entry name" value="Spectrin"/>
    <property type="match status" value="1"/>
</dbReference>
<dbReference type="GO" id="GO:0045202">
    <property type="term" value="C:synapse"/>
    <property type="evidence" value="ECO:0007669"/>
    <property type="project" value="GOC"/>
</dbReference>
<reference evidence="10" key="2">
    <citation type="submission" date="2025-09" db="UniProtKB">
        <authorList>
            <consortium name="Ensembl"/>
        </authorList>
    </citation>
    <scope>IDENTIFICATION</scope>
</reference>